<dbReference type="Gene3D" id="3.40.309.10">
    <property type="entry name" value="Aldehyde Dehydrogenase, Chain A, domain 2"/>
    <property type="match status" value="1"/>
</dbReference>
<dbReference type="Proteomes" id="UP000189580">
    <property type="component" value="Chromosome c"/>
</dbReference>
<evidence type="ECO:0000256" key="1">
    <source>
        <dbReference type="ARBA" id="ARBA00009986"/>
    </source>
</evidence>
<dbReference type="OrthoDB" id="310895at2759"/>
<dbReference type="EMBL" id="CP014500">
    <property type="protein sequence ID" value="ANB11537.1"/>
    <property type="molecule type" value="Genomic_DNA"/>
</dbReference>
<proteinExistence type="inferred from homology"/>
<keyword evidence="5" id="KW-1185">Reference proteome</keyword>
<gene>
    <name evidence="4" type="primary">MSC7</name>
    <name evidence="4" type="ORF">AWJ20_4354</name>
</gene>
<sequence>MKLPEISAALLLVLIPTVYLLSRRVLDSKRKEKGKSFHLPTPEEALPHWKGKRISPVSVFDSTDPANIQCYCPATGQSLGKFPAHTRDDMNVIIDKAHKAQKNWKSSTFSQRRTVLNTISKYINDHQEQVARIACRDTGKTMLDASLGEILVTLEKLNWIVAHGEQSLAVSKRPGPTNILMSYKGAEIRYEPLGVVAAMVSWNYPLHNLMGPIAAALFTGNAIVVKCSESVVWSSLHFLEIAKEALRINGFDEDLVQLIACWPQDADFLTSHPGLNHITFIGSRPVAHQVATAAAVSLTPVVCELGGKDPLIVLDDVTDRTLEGIASIILRGTFQSSGQNCIGVERVIALPNSYNKLIPILEKTISQIRLGSSIDQQEVIDMGATINGTRFDMLESLVQRAVAQGAKLVHGGSRYSHPKYPQGHYFTPTFLIDVTQDMDIAQEEVFGPILLLFKADNLDHAVDLANSTEYGLGASVFGSSKQTLSDIADRLECGNVALNDFATYALCQLPFGGIKGSGYGKFGGTEGLRGLCVEKSICYDRFPLVKTTIPRPLDYPIPDATKAWEMVKAINQVGYGQGIWGRLRALQRLARSG</sequence>
<dbReference type="RefSeq" id="XP_018734014.1">
    <property type="nucleotide sequence ID" value="XM_018881421.1"/>
</dbReference>
<protein>
    <submittedName>
        <fullName evidence="4">Msc7p</fullName>
    </submittedName>
</protein>
<feature type="domain" description="Aldehyde dehydrogenase" evidence="3">
    <location>
        <begin position="66"/>
        <end position="536"/>
    </location>
</feature>
<comment type="similarity">
    <text evidence="1">Belongs to the aldehyde dehydrogenase family.</text>
</comment>
<dbReference type="InterPro" id="IPR016162">
    <property type="entry name" value="Ald_DH_N"/>
</dbReference>
<dbReference type="PROSITE" id="PS00070">
    <property type="entry name" value="ALDEHYDE_DEHYDR_CYS"/>
    <property type="match status" value="1"/>
</dbReference>
<dbReference type="Gene3D" id="3.40.605.10">
    <property type="entry name" value="Aldehyde Dehydrogenase, Chain A, domain 1"/>
    <property type="match status" value="1"/>
</dbReference>
<dbReference type="GO" id="GO:0016620">
    <property type="term" value="F:oxidoreductase activity, acting on the aldehyde or oxo group of donors, NAD or NADP as acceptor"/>
    <property type="evidence" value="ECO:0007669"/>
    <property type="project" value="InterPro"/>
</dbReference>
<dbReference type="KEGG" id="slb:AWJ20_4354"/>
<organism evidence="4 5">
    <name type="scientific">Sugiyamaella lignohabitans</name>
    <dbReference type="NCBI Taxonomy" id="796027"/>
    <lineage>
        <taxon>Eukaryota</taxon>
        <taxon>Fungi</taxon>
        <taxon>Dikarya</taxon>
        <taxon>Ascomycota</taxon>
        <taxon>Saccharomycotina</taxon>
        <taxon>Dipodascomycetes</taxon>
        <taxon>Dipodascales</taxon>
        <taxon>Trichomonascaceae</taxon>
        <taxon>Sugiyamaella</taxon>
    </lineage>
</organism>
<evidence type="ECO:0000259" key="3">
    <source>
        <dbReference type="Pfam" id="PF00171"/>
    </source>
</evidence>
<dbReference type="CDD" id="cd07098">
    <property type="entry name" value="ALDH_F15-22"/>
    <property type="match status" value="1"/>
</dbReference>
<dbReference type="FunFam" id="3.40.309.10:FF:000024">
    <property type="entry name" value="Betaine aldehyde dehydrogenase"/>
    <property type="match status" value="1"/>
</dbReference>
<dbReference type="PANTHER" id="PTHR11699">
    <property type="entry name" value="ALDEHYDE DEHYDROGENASE-RELATED"/>
    <property type="match status" value="1"/>
</dbReference>
<dbReference type="InterPro" id="IPR016160">
    <property type="entry name" value="Ald_DH_CS_CYS"/>
</dbReference>
<reference evidence="4 5" key="1">
    <citation type="submission" date="2016-02" db="EMBL/GenBank/DDBJ databases">
        <title>Complete genome sequence and transcriptome regulation of the pentose utilising yeast Sugiyamaella lignohabitans.</title>
        <authorList>
            <person name="Bellasio M."/>
            <person name="Peymann A."/>
            <person name="Valli M."/>
            <person name="Sipitzky M."/>
            <person name="Graf A."/>
            <person name="Sauer M."/>
            <person name="Marx H."/>
            <person name="Mattanovich D."/>
        </authorList>
    </citation>
    <scope>NUCLEOTIDE SEQUENCE [LARGE SCALE GENOMIC DNA]</scope>
    <source>
        <strain evidence="4 5">CBS 10342</strain>
    </source>
</reference>
<name>A0A161HHD6_9ASCO</name>
<evidence type="ECO:0000313" key="4">
    <source>
        <dbReference type="EMBL" id="ANB11537.1"/>
    </source>
</evidence>
<dbReference type="AlphaFoldDB" id="A0A161HHD6"/>
<dbReference type="GeneID" id="30036477"/>
<dbReference type="InterPro" id="IPR016163">
    <property type="entry name" value="Ald_DH_C"/>
</dbReference>
<evidence type="ECO:0000313" key="5">
    <source>
        <dbReference type="Proteomes" id="UP000189580"/>
    </source>
</evidence>
<keyword evidence="2" id="KW-0560">Oxidoreductase</keyword>
<dbReference type="SUPFAM" id="SSF53720">
    <property type="entry name" value="ALDH-like"/>
    <property type="match status" value="1"/>
</dbReference>
<accession>A0A161HHD6</accession>
<dbReference type="Pfam" id="PF00171">
    <property type="entry name" value="Aldedh"/>
    <property type="match status" value="1"/>
</dbReference>
<evidence type="ECO:0000256" key="2">
    <source>
        <dbReference type="ARBA" id="ARBA00023002"/>
    </source>
</evidence>
<dbReference type="InterPro" id="IPR015590">
    <property type="entry name" value="Aldehyde_DH_dom"/>
</dbReference>
<dbReference type="InterPro" id="IPR016161">
    <property type="entry name" value="Ald_DH/histidinol_DH"/>
</dbReference>